<dbReference type="InterPro" id="IPR029063">
    <property type="entry name" value="SAM-dependent_MTases_sf"/>
</dbReference>
<dbReference type="SUPFAM" id="SSF53335">
    <property type="entry name" value="S-adenosyl-L-methionine-dependent methyltransferases"/>
    <property type="match status" value="1"/>
</dbReference>
<dbReference type="CDD" id="cd02440">
    <property type="entry name" value="AdoMet_MTases"/>
    <property type="match status" value="1"/>
</dbReference>
<protein>
    <recommendedName>
        <fullName evidence="3">Methyltransferase domain-containing protein</fullName>
    </recommendedName>
</protein>
<dbReference type="STRING" id="1121345.SAMN02745217_00316"/>
<evidence type="ECO:0008006" key="3">
    <source>
        <dbReference type="Google" id="ProtNLM"/>
    </source>
</evidence>
<proteinExistence type="predicted"/>
<sequence length="119" mass="13496">MKKDSSTEYWNKVGTEEWIEAAQRNDFRIHYIIPFTLQAIGEVRGKHILDLGCDEGGYSRALADKGAVVTAVDCSESILAYVAMIKILEYIRTFPAGPARYCWIPYEADNIVAKNFMKQ</sequence>
<dbReference type="EMBL" id="FRFD01000003">
    <property type="protein sequence ID" value="SHO43675.1"/>
    <property type="molecule type" value="Genomic_DNA"/>
</dbReference>
<evidence type="ECO:0000313" key="2">
    <source>
        <dbReference type="Proteomes" id="UP000184612"/>
    </source>
</evidence>
<dbReference type="RefSeq" id="WP_073587055.1">
    <property type="nucleotide sequence ID" value="NZ_FRFD01000003.1"/>
</dbReference>
<organism evidence="1 2">
    <name type="scientific">Anaerocolumna xylanovorans DSM 12503</name>
    <dbReference type="NCBI Taxonomy" id="1121345"/>
    <lineage>
        <taxon>Bacteria</taxon>
        <taxon>Bacillati</taxon>
        <taxon>Bacillota</taxon>
        <taxon>Clostridia</taxon>
        <taxon>Lachnospirales</taxon>
        <taxon>Lachnospiraceae</taxon>
        <taxon>Anaerocolumna</taxon>
    </lineage>
</organism>
<evidence type="ECO:0000313" key="1">
    <source>
        <dbReference type="EMBL" id="SHO43675.1"/>
    </source>
</evidence>
<dbReference type="Proteomes" id="UP000184612">
    <property type="component" value="Unassembled WGS sequence"/>
</dbReference>
<gene>
    <name evidence="1" type="ORF">SAMN02745217_00316</name>
</gene>
<dbReference type="Gene3D" id="3.40.50.150">
    <property type="entry name" value="Vaccinia Virus protein VP39"/>
    <property type="match status" value="1"/>
</dbReference>
<reference evidence="1 2" key="1">
    <citation type="submission" date="2016-12" db="EMBL/GenBank/DDBJ databases">
        <authorList>
            <person name="Song W.-J."/>
            <person name="Kurnit D.M."/>
        </authorList>
    </citation>
    <scope>NUCLEOTIDE SEQUENCE [LARGE SCALE GENOMIC DNA]</scope>
    <source>
        <strain evidence="1 2">DSM 12503</strain>
    </source>
</reference>
<name>A0A1M7XXJ4_9FIRM</name>
<keyword evidence="2" id="KW-1185">Reference proteome</keyword>
<accession>A0A1M7XXJ4</accession>
<dbReference type="AlphaFoldDB" id="A0A1M7XXJ4"/>